<keyword evidence="4 7" id="KW-0812">Transmembrane</keyword>
<feature type="transmembrane region" description="Helical" evidence="7">
    <location>
        <begin position="201"/>
        <end position="225"/>
    </location>
</feature>
<evidence type="ECO:0000256" key="2">
    <source>
        <dbReference type="ARBA" id="ARBA00022475"/>
    </source>
</evidence>
<feature type="transmembrane region" description="Helical" evidence="7">
    <location>
        <begin position="148"/>
        <end position="165"/>
    </location>
</feature>
<dbReference type="Proteomes" id="UP000050501">
    <property type="component" value="Unassembled WGS sequence"/>
</dbReference>
<feature type="transmembrane region" description="Helical" evidence="7">
    <location>
        <begin position="171"/>
        <end position="189"/>
    </location>
</feature>
<dbReference type="InterPro" id="IPR001640">
    <property type="entry name" value="Lgt"/>
</dbReference>
<feature type="transmembrane region" description="Helical" evidence="7">
    <location>
        <begin position="33"/>
        <end position="54"/>
    </location>
</feature>
<feature type="transmembrane region" description="Helical" evidence="7">
    <location>
        <begin position="66"/>
        <end position="89"/>
    </location>
</feature>
<sequence>MQNSYALFLGVGAALGLWRVAQAAAPDEALRRVDGALWVLVGALAGARLGFVFSHSAYFQAHPVEIIMLPAGGLSAPGALLVGLGAGLWTAQRGRWALRPWLDDLARLAFPLAAAALLGAWLHGAGAGAAAGWGLPAPDELGVTARRVPAQLLAALLLGLLTAAGERWVRPGARAAWTALALGLSLLLAEGLRAQPDWSWLGLTLDTWTAVILILTGGLGTLVLARRKWNPSEWEGGPQT</sequence>
<dbReference type="STRING" id="229921.ADN01_04425"/>
<keyword evidence="3" id="KW-0808">Transferase</keyword>
<dbReference type="AlphaFoldDB" id="A0A0P6Y410"/>
<feature type="transmembrane region" description="Helical" evidence="7">
    <location>
        <begin position="109"/>
        <end position="136"/>
    </location>
</feature>
<comment type="caution">
    <text evidence="8">The sequence shown here is derived from an EMBL/GenBank/DDBJ whole genome shotgun (WGS) entry which is preliminary data.</text>
</comment>
<keyword evidence="6 7" id="KW-0472">Membrane</keyword>
<organism evidence="8 9">
    <name type="scientific">Levilinea saccharolytica</name>
    <dbReference type="NCBI Taxonomy" id="229921"/>
    <lineage>
        <taxon>Bacteria</taxon>
        <taxon>Bacillati</taxon>
        <taxon>Chloroflexota</taxon>
        <taxon>Anaerolineae</taxon>
        <taxon>Anaerolineales</taxon>
        <taxon>Anaerolineaceae</taxon>
        <taxon>Levilinea</taxon>
    </lineage>
</organism>
<evidence type="ECO:0000256" key="4">
    <source>
        <dbReference type="ARBA" id="ARBA00022692"/>
    </source>
</evidence>
<protein>
    <recommendedName>
        <fullName evidence="10">Prolipoprotein diacylglyceryltransferase</fullName>
    </recommendedName>
</protein>
<evidence type="ECO:0000256" key="3">
    <source>
        <dbReference type="ARBA" id="ARBA00022679"/>
    </source>
</evidence>
<gene>
    <name evidence="8" type="ORF">ADN01_04425</name>
</gene>
<evidence type="ECO:0000256" key="1">
    <source>
        <dbReference type="ARBA" id="ARBA00007150"/>
    </source>
</evidence>
<dbReference type="RefSeq" id="WP_075070959.1">
    <property type="nucleotide sequence ID" value="NZ_LGCM01000019.1"/>
</dbReference>
<accession>A0A0P6Y410</accession>
<proteinExistence type="inferred from homology"/>
<dbReference type="Pfam" id="PF01790">
    <property type="entry name" value="LGT"/>
    <property type="match status" value="1"/>
</dbReference>
<dbReference type="GO" id="GO:0008961">
    <property type="term" value="F:phosphatidylglycerol-prolipoprotein diacylglyceryl transferase activity"/>
    <property type="evidence" value="ECO:0007669"/>
    <property type="project" value="InterPro"/>
</dbReference>
<evidence type="ECO:0000256" key="5">
    <source>
        <dbReference type="ARBA" id="ARBA00022989"/>
    </source>
</evidence>
<keyword evidence="2" id="KW-1003">Cell membrane</keyword>
<reference evidence="8 9" key="1">
    <citation type="submission" date="2015-07" db="EMBL/GenBank/DDBJ databases">
        <title>Genome sequence of Levilinea saccharolytica DSM 16555.</title>
        <authorList>
            <person name="Hemp J."/>
            <person name="Ward L.M."/>
            <person name="Pace L.A."/>
            <person name="Fischer W.W."/>
        </authorList>
    </citation>
    <scope>NUCLEOTIDE SEQUENCE [LARGE SCALE GENOMIC DNA]</scope>
    <source>
        <strain evidence="8 9">KIBI-1</strain>
    </source>
</reference>
<keyword evidence="9" id="KW-1185">Reference proteome</keyword>
<dbReference type="PANTHER" id="PTHR30589:SF0">
    <property type="entry name" value="PHOSPHATIDYLGLYCEROL--PROLIPOPROTEIN DIACYLGLYCERYL TRANSFERASE"/>
    <property type="match status" value="1"/>
</dbReference>
<evidence type="ECO:0000256" key="7">
    <source>
        <dbReference type="SAM" id="Phobius"/>
    </source>
</evidence>
<evidence type="ECO:0000256" key="6">
    <source>
        <dbReference type="ARBA" id="ARBA00023136"/>
    </source>
</evidence>
<evidence type="ECO:0008006" key="10">
    <source>
        <dbReference type="Google" id="ProtNLM"/>
    </source>
</evidence>
<dbReference type="GO" id="GO:0005886">
    <property type="term" value="C:plasma membrane"/>
    <property type="evidence" value="ECO:0007669"/>
    <property type="project" value="InterPro"/>
</dbReference>
<dbReference type="PANTHER" id="PTHR30589">
    <property type="entry name" value="PROLIPOPROTEIN DIACYLGLYCERYL TRANSFERASE"/>
    <property type="match status" value="1"/>
</dbReference>
<evidence type="ECO:0000313" key="8">
    <source>
        <dbReference type="EMBL" id="KPL87419.1"/>
    </source>
</evidence>
<dbReference type="EMBL" id="LGCM01000019">
    <property type="protein sequence ID" value="KPL87419.1"/>
    <property type="molecule type" value="Genomic_DNA"/>
</dbReference>
<comment type="similarity">
    <text evidence="1">Belongs to the Lgt family.</text>
</comment>
<name>A0A0P6Y410_9CHLR</name>
<keyword evidence="5 7" id="KW-1133">Transmembrane helix</keyword>
<evidence type="ECO:0000313" key="9">
    <source>
        <dbReference type="Proteomes" id="UP000050501"/>
    </source>
</evidence>
<dbReference type="GO" id="GO:0042158">
    <property type="term" value="P:lipoprotein biosynthetic process"/>
    <property type="evidence" value="ECO:0007669"/>
    <property type="project" value="InterPro"/>
</dbReference>